<protein>
    <submittedName>
        <fullName evidence="2">Cyclic lactone autoinducer peptide</fullName>
    </submittedName>
</protein>
<dbReference type="AlphaFoldDB" id="A0AAW4VPM2"/>
<sequence>MKKILKYLSLFILVIAQFAAATPSQLGSYQAEVPNKLKK</sequence>
<keyword evidence="1" id="KW-0732">Signal</keyword>
<dbReference type="InterPro" id="IPR009229">
    <property type="entry name" value="AgrD"/>
</dbReference>
<name>A0AAW4VPM2_9FIRM</name>
<feature type="chain" id="PRO_5043363696" evidence="1">
    <location>
        <begin position="22"/>
        <end position="39"/>
    </location>
</feature>
<evidence type="ECO:0000313" key="3">
    <source>
        <dbReference type="Proteomes" id="UP001198439"/>
    </source>
</evidence>
<dbReference type="Proteomes" id="UP001198439">
    <property type="component" value="Unassembled WGS sequence"/>
</dbReference>
<feature type="signal peptide" evidence="1">
    <location>
        <begin position="1"/>
        <end position="21"/>
    </location>
</feature>
<dbReference type="RefSeq" id="WP_227279914.1">
    <property type="nucleotide sequence ID" value="NZ_JAJDKR010000035.1"/>
</dbReference>
<comment type="caution">
    <text evidence="2">The sequence shown here is derived from an EMBL/GenBank/DDBJ whole genome shotgun (WGS) entry which is preliminary data.</text>
</comment>
<organism evidence="2 3">
    <name type="scientific">Faecalibacillus faecis</name>
    <dbReference type="NCBI Taxonomy" id="1982628"/>
    <lineage>
        <taxon>Bacteria</taxon>
        <taxon>Bacillati</taxon>
        <taxon>Bacillota</taxon>
        <taxon>Erysipelotrichia</taxon>
        <taxon>Erysipelotrichales</taxon>
        <taxon>Coprobacillaceae</taxon>
        <taxon>Faecalibacillus</taxon>
    </lineage>
</organism>
<accession>A0AAW4VPM2</accession>
<reference evidence="2" key="1">
    <citation type="submission" date="2021-10" db="EMBL/GenBank/DDBJ databases">
        <title>Collection of gut derived symbiotic bacterial strains cultured from healthy donors.</title>
        <authorList>
            <person name="Lin H."/>
            <person name="Littmann E."/>
            <person name="Kohout C."/>
            <person name="Pamer E.G."/>
        </authorList>
    </citation>
    <scope>NUCLEOTIDE SEQUENCE</scope>
    <source>
        <strain evidence="2">DFI.4.48</strain>
    </source>
</reference>
<evidence type="ECO:0000313" key="2">
    <source>
        <dbReference type="EMBL" id="MCB8611071.1"/>
    </source>
</evidence>
<evidence type="ECO:0000256" key="1">
    <source>
        <dbReference type="SAM" id="SignalP"/>
    </source>
</evidence>
<proteinExistence type="predicted"/>
<dbReference type="EMBL" id="JAJDKZ010000035">
    <property type="protein sequence ID" value="MCB8611071.1"/>
    <property type="molecule type" value="Genomic_DNA"/>
</dbReference>
<gene>
    <name evidence="2" type="ORF">LJD69_10775</name>
</gene>
<dbReference type="NCBIfam" id="TIGR04223">
    <property type="entry name" value="quorum_AgrD"/>
    <property type="match status" value="1"/>
</dbReference>